<dbReference type="Gramene" id="MELO3C016839.2.1">
    <property type="protein sequence ID" value="MELO3C016839.2.1"/>
    <property type="gene ID" value="MELO3C016839.2"/>
</dbReference>
<reference evidence="1" key="1">
    <citation type="submission" date="2023-03" db="UniProtKB">
        <authorList>
            <consortium name="EnsemblPlants"/>
        </authorList>
    </citation>
    <scope>IDENTIFICATION</scope>
</reference>
<proteinExistence type="predicted"/>
<dbReference type="PANTHER" id="PTHR33696">
    <property type="entry name" value="T22J18.15-RELATED"/>
    <property type="match status" value="1"/>
</dbReference>
<accession>A0A9I9DDJ3</accession>
<name>A0A9I9DDJ3_CUCME</name>
<dbReference type="EnsemblPlants" id="MELO3C016839.2.1">
    <property type="protein sequence ID" value="MELO3C016839.2.1"/>
    <property type="gene ID" value="MELO3C016839.2"/>
</dbReference>
<sequence length="171" mass="18737">MASSRPIEIDFEFLQTKMNVPFSWEAKPGVPKPQSQPSPSASLFETSMLKLPSPPCRSESARLSGDYSGLITYSPPRCRAESARMAKDFLWLEAYSDGSASSFGFGCCKSDDSKKTDPFVEAYKKCTNSRSMSGRGITGGSATNGVKRPNIIRRVLFSLSRKCCASSLFFI</sequence>
<organism evidence="1">
    <name type="scientific">Cucumis melo</name>
    <name type="common">Muskmelon</name>
    <dbReference type="NCBI Taxonomy" id="3656"/>
    <lineage>
        <taxon>Eukaryota</taxon>
        <taxon>Viridiplantae</taxon>
        <taxon>Streptophyta</taxon>
        <taxon>Embryophyta</taxon>
        <taxon>Tracheophyta</taxon>
        <taxon>Spermatophyta</taxon>
        <taxon>Magnoliopsida</taxon>
        <taxon>eudicotyledons</taxon>
        <taxon>Gunneridae</taxon>
        <taxon>Pentapetalae</taxon>
        <taxon>rosids</taxon>
        <taxon>fabids</taxon>
        <taxon>Cucurbitales</taxon>
        <taxon>Cucurbitaceae</taxon>
        <taxon>Benincaseae</taxon>
        <taxon>Cucumis</taxon>
    </lineage>
</organism>
<evidence type="ECO:0000313" key="1">
    <source>
        <dbReference type="EnsemblPlants" id="MELO3C016839.2.1"/>
    </source>
</evidence>
<protein>
    <submittedName>
        <fullName evidence="1">Uncharacterized protein</fullName>
    </submittedName>
</protein>
<dbReference type="PANTHER" id="PTHR33696:SF3">
    <property type="entry name" value="FLZ-TYPE DOMAIN-CONTAINING PROTEIN"/>
    <property type="match status" value="1"/>
</dbReference>
<dbReference type="AlphaFoldDB" id="A0A9I9DDJ3"/>